<organism evidence="1 2">
    <name type="scientific">Phytophthora sojae (strain P6497)</name>
    <name type="common">Soybean stem and root rot agent</name>
    <name type="synonym">Phytophthora megasperma f. sp. glycines</name>
    <dbReference type="NCBI Taxonomy" id="1094619"/>
    <lineage>
        <taxon>Eukaryota</taxon>
        <taxon>Sar</taxon>
        <taxon>Stramenopiles</taxon>
        <taxon>Oomycota</taxon>
        <taxon>Peronosporomycetes</taxon>
        <taxon>Peronosporales</taxon>
        <taxon>Peronosporaceae</taxon>
        <taxon>Phytophthora</taxon>
    </lineage>
</organism>
<name>G4YUS6_PHYSP</name>
<dbReference type="OMA" id="GDSTRWE"/>
<evidence type="ECO:0000313" key="2">
    <source>
        <dbReference type="Proteomes" id="UP000002640"/>
    </source>
</evidence>
<evidence type="ECO:0000313" key="1">
    <source>
        <dbReference type="EMBL" id="EGZ26001.1"/>
    </source>
</evidence>
<sequence length="119" mass="13106">PTGAACIKISDILGWTSELSGDFSFGGQADQLPAVPGIFVDGVGPVPVPSWKERAQRLIEKCTMSPFGHNMDTKMDENVRKSWELQSDQVQFKNPLWKAGIEKMAVTIADRLGYKDIPL</sequence>
<reference evidence="1 2" key="1">
    <citation type="journal article" date="2006" name="Science">
        <title>Phytophthora genome sequences uncover evolutionary origins and mechanisms of pathogenesis.</title>
        <authorList>
            <person name="Tyler B.M."/>
            <person name="Tripathy S."/>
            <person name="Zhang X."/>
            <person name="Dehal P."/>
            <person name="Jiang R.H."/>
            <person name="Aerts A."/>
            <person name="Arredondo F.D."/>
            <person name="Baxter L."/>
            <person name="Bensasson D."/>
            <person name="Beynon J.L."/>
            <person name="Chapman J."/>
            <person name="Damasceno C.M."/>
            <person name="Dorrance A.E."/>
            <person name="Dou D."/>
            <person name="Dickerman A.W."/>
            <person name="Dubchak I.L."/>
            <person name="Garbelotto M."/>
            <person name="Gijzen M."/>
            <person name="Gordon S.G."/>
            <person name="Govers F."/>
            <person name="Grunwald N.J."/>
            <person name="Huang W."/>
            <person name="Ivors K.L."/>
            <person name="Jones R.W."/>
            <person name="Kamoun S."/>
            <person name="Krampis K."/>
            <person name="Lamour K.H."/>
            <person name="Lee M.K."/>
            <person name="McDonald W.H."/>
            <person name="Medina M."/>
            <person name="Meijer H.J."/>
            <person name="Nordberg E.K."/>
            <person name="Maclean D.J."/>
            <person name="Ospina-Giraldo M.D."/>
            <person name="Morris P.F."/>
            <person name="Phuntumart V."/>
            <person name="Putnam N.H."/>
            <person name="Rash S."/>
            <person name="Rose J.K."/>
            <person name="Sakihama Y."/>
            <person name="Salamov A.A."/>
            <person name="Savidor A."/>
            <person name="Scheuring C.F."/>
            <person name="Smith B.M."/>
            <person name="Sobral B.W."/>
            <person name="Terry A."/>
            <person name="Torto-Alalibo T.A."/>
            <person name="Win J."/>
            <person name="Xu Z."/>
            <person name="Zhang H."/>
            <person name="Grigoriev I.V."/>
            <person name="Rokhsar D.S."/>
            <person name="Boore J.L."/>
        </authorList>
    </citation>
    <scope>NUCLEOTIDE SEQUENCE [LARGE SCALE GENOMIC DNA]</scope>
    <source>
        <strain evidence="1 2">P6497</strain>
    </source>
</reference>
<keyword evidence="2" id="KW-1185">Reference proteome</keyword>
<feature type="non-terminal residue" evidence="1">
    <location>
        <position position="119"/>
    </location>
</feature>
<accession>G4YUS6</accession>
<dbReference type="InParanoid" id="G4YUS6"/>
<dbReference type="GeneID" id="20653156"/>
<dbReference type="KEGG" id="psoj:PHYSODRAFT_458378"/>
<feature type="non-terminal residue" evidence="1">
    <location>
        <position position="1"/>
    </location>
</feature>
<dbReference type="RefSeq" id="XP_009521289.1">
    <property type="nucleotide sequence ID" value="XM_009522994.1"/>
</dbReference>
<dbReference type="EMBL" id="JH159152">
    <property type="protein sequence ID" value="EGZ26001.1"/>
    <property type="molecule type" value="Genomic_DNA"/>
</dbReference>
<dbReference type="AlphaFoldDB" id="G4YUS6"/>
<dbReference type="Proteomes" id="UP000002640">
    <property type="component" value="Unassembled WGS sequence"/>
</dbReference>
<proteinExistence type="predicted"/>
<protein>
    <submittedName>
        <fullName evidence="1">Uncharacterized protein</fullName>
    </submittedName>
</protein>
<gene>
    <name evidence="1" type="ORF">PHYSODRAFT_458378</name>
</gene>